<dbReference type="SMART" id="SM00320">
    <property type="entry name" value="WD40"/>
    <property type="match status" value="3"/>
</dbReference>
<feature type="compositionally biased region" description="Polar residues" evidence="12">
    <location>
        <begin position="881"/>
        <end position="890"/>
    </location>
</feature>
<dbReference type="PANTHER" id="PTHR17583:SF0">
    <property type="entry name" value="PHOSPHOINOSITIDE 3-KINASE REGULATORY SUBUNIT 4"/>
    <property type="match status" value="1"/>
</dbReference>
<reference evidence="14 15" key="1">
    <citation type="submission" date="2019-09" db="EMBL/GenBank/DDBJ databases">
        <authorList>
            <person name="Brejova B."/>
        </authorList>
    </citation>
    <scope>NUCLEOTIDE SEQUENCE [LARGE SCALE GENOMIC DNA]</scope>
</reference>
<dbReference type="InterPro" id="IPR045162">
    <property type="entry name" value="Vps15-like"/>
</dbReference>
<dbReference type="GO" id="GO:0016236">
    <property type="term" value="P:macroautophagy"/>
    <property type="evidence" value="ECO:0007669"/>
    <property type="project" value="InterPro"/>
</dbReference>
<dbReference type="InterPro" id="IPR011009">
    <property type="entry name" value="Kinase-like_dom_sf"/>
</dbReference>
<dbReference type="GO" id="GO:0005770">
    <property type="term" value="C:late endosome"/>
    <property type="evidence" value="ECO:0007669"/>
    <property type="project" value="TreeGrafter"/>
</dbReference>
<dbReference type="PROSITE" id="PS50294">
    <property type="entry name" value="WD_REPEATS_REGION"/>
    <property type="match status" value="1"/>
</dbReference>
<evidence type="ECO:0000256" key="5">
    <source>
        <dbReference type="ARBA" id="ARBA00022679"/>
    </source>
</evidence>
<evidence type="ECO:0000259" key="13">
    <source>
        <dbReference type="PROSITE" id="PS50011"/>
    </source>
</evidence>
<keyword evidence="4 11" id="KW-0853">WD repeat</keyword>
<dbReference type="PROSITE" id="PS00108">
    <property type="entry name" value="PROTEIN_KINASE_ST"/>
    <property type="match status" value="1"/>
</dbReference>
<proteinExistence type="predicted"/>
<evidence type="ECO:0000256" key="12">
    <source>
        <dbReference type="SAM" id="MobiDB-lite"/>
    </source>
</evidence>
<feature type="region of interest" description="Disordered" evidence="12">
    <location>
        <begin position="1377"/>
        <end position="1405"/>
    </location>
</feature>
<dbReference type="Pfam" id="PF22956">
    <property type="entry name" value="VPS15-like_hel"/>
    <property type="match status" value="1"/>
</dbReference>
<dbReference type="SUPFAM" id="SSF56112">
    <property type="entry name" value="Protein kinase-like (PK-like)"/>
    <property type="match status" value="1"/>
</dbReference>
<accession>A0A5E8C4S2</accession>
<dbReference type="Gene3D" id="2.130.10.10">
    <property type="entry name" value="YVTN repeat-like/Quinoprotein amine dehydrogenase"/>
    <property type="match status" value="2"/>
</dbReference>
<dbReference type="OrthoDB" id="242910at2759"/>
<evidence type="ECO:0000256" key="2">
    <source>
        <dbReference type="ARBA" id="ARBA00012513"/>
    </source>
</evidence>
<evidence type="ECO:0000256" key="7">
    <source>
        <dbReference type="ARBA" id="ARBA00022741"/>
    </source>
</evidence>
<evidence type="ECO:0000256" key="6">
    <source>
        <dbReference type="ARBA" id="ARBA00022737"/>
    </source>
</evidence>
<evidence type="ECO:0000256" key="10">
    <source>
        <dbReference type="ARBA" id="ARBA00037864"/>
    </source>
</evidence>
<dbReference type="EMBL" id="CABVLU010000004">
    <property type="protein sequence ID" value="VVT56961.1"/>
    <property type="molecule type" value="Genomic_DNA"/>
</dbReference>
<dbReference type="Gene3D" id="1.10.510.10">
    <property type="entry name" value="Transferase(Phosphotransferase) domain 1"/>
    <property type="match status" value="1"/>
</dbReference>
<keyword evidence="3" id="KW-0723">Serine/threonine-protein kinase</keyword>
<dbReference type="Proteomes" id="UP000398389">
    <property type="component" value="Unassembled WGS sequence"/>
</dbReference>
<dbReference type="InterPro" id="IPR001680">
    <property type="entry name" value="WD40_rpt"/>
</dbReference>
<keyword evidence="7" id="KW-0547">Nucleotide-binding</keyword>
<dbReference type="GO" id="GO:0005794">
    <property type="term" value="C:Golgi apparatus"/>
    <property type="evidence" value="ECO:0007669"/>
    <property type="project" value="UniProtKB-SubCell"/>
</dbReference>
<evidence type="ECO:0000256" key="9">
    <source>
        <dbReference type="ARBA" id="ARBA00022840"/>
    </source>
</evidence>
<evidence type="ECO:0000313" key="14">
    <source>
        <dbReference type="EMBL" id="VVT56961.1"/>
    </source>
</evidence>
<dbReference type="GO" id="GO:0010008">
    <property type="term" value="C:endosome membrane"/>
    <property type="evidence" value="ECO:0007669"/>
    <property type="project" value="UniProtKB-SubCell"/>
</dbReference>
<dbReference type="SMART" id="SM00220">
    <property type="entry name" value="S_TKc"/>
    <property type="match status" value="1"/>
</dbReference>
<dbReference type="InterPro" id="IPR036322">
    <property type="entry name" value="WD40_repeat_dom_sf"/>
</dbReference>
<evidence type="ECO:0000256" key="1">
    <source>
        <dbReference type="ARBA" id="ARBA00004455"/>
    </source>
</evidence>
<dbReference type="GO" id="GO:0034271">
    <property type="term" value="C:phosphatidylinositol 3-kinase complex, class III, type I"/>
    <property type="evidence" value="ECO:0007669"/>
    <property type="project" value="TreeGrafter"/>
</dbReference>
<dbReference type="EC" id="2.7.11.1" evidence="2"/>
<dbReference type="InterPro" id="IPR015943">
    <property type="entry name" value="WD40/YVTN_repeat-like_dom_sf"/>
</dbReference>
<evidence type="ECO:0000256" key="3">
    <source>
        <dbReference type="ARBA" id="ARBA00022527"/>
    </source>
</evidence>
<comment type="subcellular location">
    <subcellularLocation>
        <location evidence="1">Endosome membrane</location>
        <topology evidence="1">Lipid-anchor</topology>
    </subcellularLocation>
    <subcellularLocation>
        <location evidence="10">Golgi apparatus</location>
        <location evidence="10">trans-Golgi network membrane</location>
        <topology evidence="10">Lipid-anchor</topology>
    </subcellularLocation>
</comment>
<dbReference type="Pfam" id="PF00400">
    <property type="entry name" value="WD40"/>
    <property type="match status" value="1"/>
</dbReference>
<dbReference type="GO" id="GO:0045324">
    <property type="term" value="P:late endosome to vacuole transport"/>
    <property type="evidence" value="ECO:0007669"/>
    <property type="project" value="InterPro"/>
</dbReference>
<feature type="repeat" description="WD" evidence="11">
    <location>
        <begin position="1016"/>
        <end position="1048"/>
    </location>
</feature>
<dbReference type="FunFam" id="1.10.510.10:FF:000497">
    <property type="entry name" value="Phosphoinositide 3-kinase regulatory subunit"/>
    <property type="match status" value="1"/>
</dbReference>
<dbReference type="GO" id="GO:0006623">
    <property type="term" value="P:protein targeting to vacuole"/>
    <property type="evidence" value="ECO:0007669"/>
    <property type="project" value="TreeGrafter"/>
</dbReference>
<dbReference type="CDD" id="cd13980">
    <property type="entry name" value="STKc_Vps15"/>
    <property type="match status" value="1"/>
</dbReference>
<dbReference type="PANTHER" id="PTHR17583">
    <property type="entry name" value="PHOSPHOINOSITIDE 3-KINASE REGULATORY SUBUNIT 4"/>
    <property type="match status" value="1"/>
</dbReference>
<evidence type="ECO:0000313" key="15">
    <source>
        <dbReference type="Proteomes" id="UP000398389"/>
    </source>
</evidence>
<protein>
    <recommendedName>
        <fullName evidence="2">non-specific serine/threonine protein kinase</fullName>
        <ecNumber evidence="2">2.7.11.1</ecNumber>
    </recommendedName>
</protein>
<dbReference type="RefSeq" id="XP_031856053.1">
    <property type="nucleotide sequence ID" value="XM_032000162.1"/>
</dbReference>
<dbReference type="GO" id="GO:0071561">
    <property type="term" value="C:nucleus-vacuole junction"/>
    <property type="evidence" value="ECO:0007669"/>
    <property type="project" value="TreeGrafter"/>
</dbReference>
<name>A0A5E8C4S2_9ASCO</name>
<dbReference type="GeneID" id="43584262"/>
<dbReference type="SUPFAM" id="SSF50978">
    <property type="entry name" value="WD40 repeat-like"/>
    <property type="match status" value="1"/>
</dbReference>
<keyword evidence="8" id="KW-0418">Kinase</keyword>
<dbReference type="InterPro" id="IPR000719">
    <property type="entry name" value="Prot_kinase_dom"/>
</dbReference>
<feature type="domain" description="Protein kinase" evidence="13">
    <location>
        <begin position="27"/>
        <end position="291"/>
    </location>
</feature>
<dbReference type="GO" id="GO:0034272">
    <property type="term" value="C:phosphatidylinositol 3-kinase complex, class III, type II"/>
    <property type="evidence" value="ECO:0007669"/>
    <property type="project" value="TreeGrafter"/>
</dbReference>
<feature type="region of interest" description="Disordered" evidence="12">
    <location>
        <begin position="881"/>
        <end position="903"/>
    </location>
</feature>
<dbReference type="GO" id="GO:0004674">
    <property type="term" value="F:protein serine/threonine kinase activity"/>
    <property type="evidence" value="ECO:0007669"/>
    <property type="project" value="UniProtKB-KW"/>
</dbReference>
<keyword evidence="5" id="KW-0808">Transferase</keyword>
<evidence type="ECO:0000256" key="8">
    <source>
        <dbReference type="ARBA" id="ARBA00022777"/>
    </source>
</evidence>
<keyword evidence="6" id="KW-0677">Repeat</keyword>
<gene>
    <name evidence="14" type="ORF">SAPINGB_P005448</name>
</gene>
<organism evidence="14 15">
    <name type="scientific">Magnusiomyces paraingens</name>
    <dbReference type="NCBI Taxonomy" id="2606893"/>
    <lineage>
        <taxon>Eukaryota</taxon>
        <taxon>Fungi</taxon>
        <taxon>Dikarya</taxon>
        <taxon>Ascomycota</taxon>
        <taxon>Saccharomycotina</taxon>
        <taxon>Dipodascomycetes</taxon>
        <taxon>Dipodascales</taxon>
        <taxon>Dipodascaceae</taxon>
        <taxon>Magnusiomyces</taxon>
    </lineage>
</organism>
<dbReference type="InterPro" id="IPR016024">
    <property type="entry name" value="ARM-type_fold"/>
</dbReference>
<feature type="compositionally biased region" description="Polar residues" evidence="12">
    <location>
        <begin position="1377"/>
        <end position="1389"/>
    </location>
</feature>
<keyword evidence="15" id="KW-1185">Reference proteome</keyword>
<keyword evidence="9" id="KW-0067">ATP-binding</keyword>
<sequence length="1440" mass="162193">MGNQLSLTTHTAATVAIDAYISELNNVQYDRNLGNARFLKTVKGVSDNSLAVVKVFIKPSQDIDLSNFSSELIRQRDILLKIENALPYSRFLETDRAGYLVRQYIKTNLYDRISTRPFLEPIEKLWIVFQILVCLDKCHQKNVYHGDIKSENILVTSWNWAYLSDFAPFKPAYIPEDDPSQFSFFFDTSQRRSCYVAPERFTSSGESVEGGLTSEMDIFSLGCVIAELFLEGSHIFSLAQLFKYRRGEYTPSFAGIENENVKKMVASMISLNPDDRLTASEYLQQWKHRIFPDYFYTFLHEFMSAVSSTTVQKFSIQSILDNRMSFIYQHFEEISLAFGFQPAIEKIKWDSSQSVIPGVLELPGTRHLVKQNTNTLDLSKDDGALIVLAVVLSTVRNVSNSSLRLKGCDLILALGEMINDEAKLDRCLPYLLSFLDDESDIVQATAIRNMTELLGMVTVITPLNGEIFFEYIFSKLDSIFRSNPGKSTFVRAMYASCFPTLSTIASRFLEMSQILKTSGMLDSYDPETENGARFDIIPYDVNRQSIVEKFEEHTIALLSDNDSAVRKALLKEIIPLCLFFGKQKTNDIILSHILTYLNDQDSSLKIQFFDCIIGLSPFIGPVGLEMYILPLMLQALSNSEEFVTSKTFETYKAFSDLGLIKKQHVWDLLRVAVRYTVHPNPWIRNAAFAFISSTTRWMPQAEIYCLLYPIIEPFLENDIIDFSQASLGSNFKPPLSRATFNAAISWATKAQKSHFWKIAAKSSGVFTPDSIATLPRSIDDVKQSAEDKEWIMNLKEMSVSDDDFWKMAVLREHLYRLAEALTLTQKPLSNDGNVPTVGPVSVKALKIPINSYEFPNNDFDWNNNKTNDSLSNFEDIQTALSETTSKSSGPSRRPADITVNSDGATVELSPATIGTVTTDVYGTVEQPFSSILPKNVEDSEPRYLTKRKIQLKKEHEFDPYVAKLLDSVNVTHARAEPSDFGPQVIPVTHSEQLHKISSTTTPLPKWEPSGVLASQFSEHQSAVNKIEVSPDHSFFLSCSDDGTIKIWDCLRLEKNVINRSIHTYKCGPTKVKFICFMENSYTFAASYTNGTVEFIRIEVTLAKGASQVRFKKFVSIRKFSLQQDEYATFMKHIKTADASMLVIVTTKSRVIGFDVGTLEETLVLKCPVSHGIPMCFVVDNEKNWLLLGTSLGVLDLFDLGFMILVKTWTFENPAPIRSLQIAPKSQGVSFFMLGGTSKLEASVWNLEKMTCLEVYSIAPVIEQRKSYRPISFEESLTGRSKVKFPRMEDPSVKSESLLCMAVEIEPSRKVDSSDRRALHDINILAAGTDHKIRFWDSESVDSCFIVSGLTSDSGTPSFFTTYNNSAIKIVGERFTHKASSGDNKSSSAYTPRPPRPSVIGSEQQELSKNHQASIVDIAILYRPYQMIVTADRAGVIKVFI</sequence>
<evidence type="ECO:0000256" key="4">
    <source>
        <dbReference type="ARBA" id="ARBA00022574"/>
    </source>
</evidence>
<dbReference type="PROSITE" id="PS50011">
    <property type="entry name" value="PROTEIN_KINASE_DOM"/>
    <property type="match status" value="1"/>
</dbReference>
<dbReference type="Gene3D" id="1.25.10.10">
    <property type="entry name" value="Leucine-rich Repeat Variant"/>
    <property type="match status" value="1"/>
</dbReference>
<dbReference type="InterPro" id="IPR055231">
    <property type="entry name" value="2AA_helical"/>
</dbReference>
<dbReference type="PROSITE" id="PS50082">
    <property type="entry name" value="WD_REPEATS_2"/>
    <property type="match status" value="1"/>
</dbReference>
<dbReference type="Pfam" id="PF00069">
    <property type="entry name" value="Pkinase"/>
    <property type="match status" value="1"/>
</dbReference>
<dbReference type="InterPro" id="IPR011989">
    <property type="entry name" value="ARM-like"/>
</dbReference>
<dbReference type="SUPFAM" id="SSF48371">
    <property type="entry name" value="ARM repeat"/>
    <property type="match status" value="1"/>
</dbReference>
<evidence type="ECO:0000256" key="11">
    <source>
        <dbReference type="PROSITE-ProRule" id="PRU00221"/>
    </source>
</evidence>
<dbReference type="GO" id="GO:0005524">
    <property type="term" value="F:ATP binding"/>
    <property type="evidence" value="ECO:0007669"/>
    <property type="project" value="UniProtKB-KW"/>
</dbReference>
<dbReference type="InterPro" id="IPR008271">
    <property type="entry name" value="Ser/Thr_kinase_AS"/>
</dbReference>